<gene>
    <name evidence="7" type="ORF">GCM10007878_16470</name>
</gene>
<dbReference type="RefSeq" id="WP_027851097.1">
    <property type="nucleotide sequence ID" value="NZ_BSOR01000028.1"/>
</dbReference>
<evidence type="ECO:0000313" key="8">
    <source>
        <dbReference type="Proteomes" id="UP001156682"/>
    </source>
</evidence>
<evidence type="ECO:0000256" key="1">
    <source>
        <dbReference type="ARBA" id="ARBA00022475"/>
    </source>
</evidence>
<accession>A0ABQ5ZVL7</accession>
<dbReference type="SUPFAM" id="SSF53300">
    <property type="entry name" value="vWA-like"/>
    <property type="match status" value="1"/>
</dbReference>
<dbReference type="InterPro" id="IPR050768">
    <property type="entry name" value="UPF0353/GerABKA_families"/>
</dbReference>
<dbReference type="Pfam" id="PF13519">
    <property type="entry name" value="VWA_2"/>
    <property type="match status" value="1"/>
</dbReference>
<protein>
    <recommendedName>
        <fullName evidence="6">VWFA domain-containing protein</fullName>
    </recommendedName>
</protein>
<organism evidence="7 8">
    <name type="scientific">Marinospirillum insulare</name>
    <dbReference type="NCBI Taxonomy" id="217169"/>
    <lineage>
        <taxon>Bacteria</taxon>
        <taxon>Pseudomonadati</taxon>
        <taxon>Pseudomonadota</taxon>
        <taxon>Gammaproteobacteria</taxon>
        <taxon>Oceanospirillales</taxon>
        <taxon>Oceanospirillaceae</taxon>
        <taxon>Marinospirillum</taxon>
    </lineage>
</organism>
<dbReference type="EMBL" id="BSOR01000028">
    <property type="protein sequence ID" value="GLR64209.1"/>
    <property type="molecule type" value="Genomic_DNA"/>
</dbReference>
<evidence type="ECO:0000313" key="7">
    <source>
        <dbReference type="EMBL" id="GLR64209.1"/>
    </source>
</evidence>
<evidence type="ECO:0000259" key="6">
    <source>
        <dbReference type="PROSITE" id="PS50234"/>
    </source>
</evidence>
<evidence type="ECO:0000256" key="3">
    <source>
        <dbReference type="ARBA" id="ARBA00022989"/>
    </source>
</evidence>
<dbReference type="PANTHER" id="PTHR22550:SF5">
    <property type="entry name" value="LEUCINE ZIPPER PROTEIN 4"/>
    <property type="match status" value="1"/>
</dbReference>
<reference evidence="8" key="1">
    <citation type="journal article" date="2019" name="Int. J. Syst. Evol. Microbiol.">
        <title>The Global Catalogue of Microorganisms (GCM) 10K type strain sequencing project: providing services to taxonomists for standard genome sequencing and annotation.</title>
        <authorList>
            <consortium name="The Broad Institute Genomics Platform"/>
            <consortium name="The Broad Institute Genome Sequencing Center for Infectious Disease"/>
            <person name="Wu L."/>
            <person name="Ma J."/>
        </authorList>
    </citation>
    <scope>NUCLEOTIDE SEQUENCE [LARGE SCALE GENOMIC DNA]</scope>
    <source>
        <strain evidence="8">NBRC 100033</strain>
    </source>
</reference>
<sequence>MDTPTNLGFAWPWAVVLLALPWLMAGWLKKRSSGFFNQPPVTSKKALKLPNLDLNLNASDNSSNPQSTEKISQASWLTKLSWRSWLWILLVLALMRPEWQQPEIEVTYLSRQLLLVVDISGSMKELMQERTRLDQVKLVVKNFIEKRPKDHIGLVVFGGEAYLYVPRTLDHQLLIQQLQSLQPGMAGSGTAIGDALGVGIQNLRSEEGKPALLLLTDGANNAGQLKPEEALAMAAAAEITTHLILVDLDKEPAFTNSIKQTGGRVFSAYSQEELARIYEQIHQLEAPTQVSYLRPSVSLAFIPLLMALILALSQTQLIQTLWIKVRPTNE</sequence>
<dbReference type="PANTHER" id="PTHR22550">
    <property type="entry name" value="SPORE GERMINATION PROTEIN"/>
    <property type="match status" value="1"/>
</dbReference>
<feature type="transmembrane region" description="Helical" evidence="5">
    <location>
        <begin position="6"/>
        <end position="28"/>
    </location>
</feature>
<evidence type="ECO:0000256" key="2">
    <source>
        <dbReference type="ARBA" id="ARBA00022692"/>
    </source>
</evidence>
<dbReference type="Gene3D" id="3.40.50.410">
    <property type="entry name" value="von Willebrand factor, type A domain"/>
    <property type="match status" value="1"/>
</dbReference>
<keyword evidence="1" id="KW-1003">Cell membrane</keyword>
<dbReference type="InterPro" id="IPR002035">
    <property type="entry name" value="VWF_A"/>
</dbReference>
<keyword evidence="2 5" id="KW-0812">Transmembrane</keyword>
<evidence type="ECO:0000256" key="4">
    <source>
        <dbReference type="ARBA" id="ARBA00023136"/>
    </source>
</evidence>
<keyword evidence="8" id="KW-1185">Reference proteome</keyword>
<keyword evidence="4 5" id="KW-0472">Membrane</keyword>
<evidence type="ECO:0000256" key="5">
    <source>
        <dbReference type="SAM" id="Phobius"/>
    </source>
</evidence>
<proteinExistence type="predicted"/>
<keyword evidence="3 5" id="KW-1133">Transmembrane helix</keyword>
<name>A0ABQ5ZVL7_9GAMM</name>
<dbReference type="PROSITE" id="PS50234">
    <property type="entry name" value="VWFA"/>
    <property type="match status" value="1"/>
</dbReference>
<comment type="caution">
    <text evidence="7">The sequence shown here is derived from an EMBL/GenBank/DDBJ whole genome shotgun (WGS) entry which is preliminary data.</text>
</comment>
<dbReference type="SMART" id="SM00327">
    <property type="entry name" value="VWA"/>
    <property type="match status" value="1"/>
</dbReference>
<dbReference type="InterPro" id="IPR036465">
    <property type="entry name" value="vWFA_dom_sf"/>
</dbReference>
<dbReference type="Proteomes" id="UP001156682">
    <property type="component" value="Unassembled WGS sequence"/>
</dbReference>
<feature type="domain" description="VWFA" evidence="6">
    <location>
        <begin position="112"/>
        <end position="281"/>
    </location>
</feature>